<dbReference type="PANTHER" id="PTHR45036:SF1">
    <property type="entry name" value="METHYLTRANSFERASE LIKE 7A"/>
    <property type="match status" value="1"/>
</dbReference>
<dbReference type="CDD" id="cd02440">
    <property type="entry name" value="AdoMet_MTases"/>
    <property type="match status" value="1"/>
</dbReference>
<reference evidence="2" key="1">
    <citation type="journal article" date="2014" name="Int. J. Syst. Evol. Microbiol.">
        <title>Complete genome sequence of Corynebacterium casei LMG S-19264T (=DSM 44701T), isolated from a smear-ripened cheese.</title>
        <authorList>
            <consortium name="US DOE Joint Genome Institute (JGI-PGF)"/>
            <person name="Walter F."/>
            <person name="Albersmeier A."/>
            <person name="Kalinowski J."/>
            <person name="Ruckert C."/>
        </authorList>
    </citation>
    <scope>NUCLEOTIDE SEQUENCE</scope>
    <source>
        <strain evidence="2">CGMCC 1.12919</strain>
    </source>
</reference>
<dbReference type="GO" id="GO:0008757">
    <property type="term" value="F:S-adenosylmethionine-dependent methyltransferase activity"/>
    <property type="evidence" value="ECO:0007669"/>
    <property type="project" value="InterPro"/>
</dbReference>
<proteinExistence type="predicted"/>
<dbReference type="EMBL" id="BMGG01000004">
    <property type="protein sequence ID" value="GGC64787.1"/>
    <property type="molecule type" value="Genomic_DNA"/>
</dbReference>
<dbReference type="Pfam" id="PF08241">
    <property type="entry name" value="Methyltransf_11"/>
    <property type="match status" value="1"/>
</dbReference>
<dbReference type="RefSeq" id="WP_188609420.1">
    <property type="nucleotide sequence ID" value="NZ_BMGG01000004.1"/>
</dbReference>
<keyword evidence="2" id="KW-0808">Transferase</keyword>
<name>A0A916U9Y0_9HYPH</name>
<keyword evidence="3" id="KW-1185">Reference proteome</keyword>
<keyword evidence="2" id="KW-0489">Methyltransferase</keyword>
<gene>
    <name evidence="2" type="ORF">GCM10010994_24200</name>
</gene>
<organism evidence="2 3">
    <name type="scientific">Chelatococcus reniformis</name>
    <dbReference type="NCBI Taxonomy" id="1494448"/>
    <lineage>
        <taxon>Bacteria</taxon>
        <taxon>Pseudomonadati</taxon>
        <taxon>Pseudomonadota</taxon>
        <taxon>Alphaproteobacteria</taxon>
        <taxon>Hyphomicrobiales</taxon>
        <taxon>Chelatococcaceae</taxon>
        <taxon>Chelatococcus</taxon>
    </lineage>
</organism>
<dbReference type="InterPro" id="IPR013216">
    <property type="entry name" value="Methyltransf_11"/>
</dbReference>
<dbReference type="PANTHER" id="PTHR45036">
    <property type="entry name" value="METHYLTRANSFERASE LIKE 7B"/>
    <property type="match status" value="1"/>
</dbReference>
<evidence type="ECO:0000313" key="2">
    <source>
        <dbReference type="EMBL" id="GGC64787.1"/>
    </source>
</evidence>
<feature type="domain" description="Methyltransferase type 11" evidence="1">
    <location>
        <begin position="39"/>
        <end position="133"/>
    </location>
</feature>
<dbReference type="Proteomes" id="UP000637002">
    <property type="component" value="Unassembled WGS sequence"/>
</dbReference>
<comment type="caution">
    <text evidence="2">The sequence shown here is derived from an EMBL/GenBank/DDBJ whole genome shotgun (WGS) entry which is preliminary data.</text>
</comment>
<dbReference type="InterPro" id="IPR052356">
    <property type="entry name" value="Thiol_S-MT"/>
</dbReference>
<reference evidence="2" key="2">
    <citation type="submission" date="2020-09" db="EMBL/GenBank/DDBJ databases">
        <authorList>
            <person name="Sun Q."/>
            <person name="Zhou Y."/>
        </authorList>
    </citation>
    <scope>NUCLEOTIDE SEQUENCE</scope>
    <source>
        <strain evidence="2">CGMCC 1.12919</strain>
    </source>
</reference>
<dbReference type="Gene3D" id="3.40.50.150">
    <property type="entry name" value="Vaccinia Virus protein VP39"/>
    <property type="match status" value="1"/>
</dbReference>
<evidence type="ECO:0000259" key="1">
    <source>
        <dbReference type="Pfam" id="PF08241"/>
    </source>
</evidence>
<dbReference type="AlphaFoldDB" id="A0A916U9Y0"/>
<dbReference type="InterPro" id="IPR029063">
    <property type="entry name" value="SAM-dependent_MTases_sf"/>
</dbReference>
<evidence type="ECO:0000313" key="3">
    <source>
        <dbReference type="Proteomes" id="UP000637002"/>
    </source>
</evidence>
<dbReference type="GO" id="GO:0032259">
    <property type="term" value="P:methylation"/>
    <property type="evidence" value="ECO:0007669"/>
    <property type="project" value="UniProtKB-KW"/>
</dbReference>
<accession>A0A916U9Y0</accession>
<protein>
    <submittedName>
        <fullName evidence="2">S-adenosylmethionine-dependent methyltransferase</fullName>
    </submittedName>
</protein>
<dbReference type="SUPFAM" id="SSF53335">
    <property type="entry name" value="S-adenosyl-L-methionine-dependent methyltransferases"/>
    <property type="match status" value="1"/>
</dbReference>
<sequence length="216" mass="23690">MSIYADHVGPRLVRCLCGMRAIAAERRKVVPQARGVVIEIGFGPGLNLPFYDPARVARVIGVDPNDSFIRLGATRPAPRLPIEIVRAPAERVPLPDASADTAVITYTLCSVHDPLRALSEVRRVLRPDGRVLFLEHGLADDAGVQRWQHRLNPIWRALAVGCNLDRPVTAMLRQAGFQIHELAEFYLPKTPRAVGFHARGVAMPAPDAQPPRTGTP</sequence>